<dbReference type="SMART" id="SM01374">
    <property type="entry name" value="Ribosomal_L14"/>
    <property type="match status" value="1"/>
</dbReference>
<evidence type="ECO:0000313" key="8">
    <source>
        <dbReference type="EMBL" id="ONK25864.1"/>
    </source>
</evidence>
<dbReference type="PANTHER" id="PTHR11761:SF3">
    <property type="entry name" value="LARGE RIBOSOMAL SUBUNIT PROTEIN UL14M"/>
    <property type="match status" value="1"/>
</dbReference>
<evidence type="ECO:0000256" key="6">
    <source>
        <dbReference type="RuleBase" id="RU003949"/>
    </source>
</evidence>
<evidence type="ECO:0000313" key="10">
    <source>
        <dbReference type="Proteomes" id="UP000188600"/>
    </source>
</evidence>
<comment type="function">
    <text evidence="5 7">Binds to 23S rRNA. Forms part of two intersubunit bridges in the 70S ribosome.</text>
</comment>
<dbReference type="EMBL" id="MSPT01000020">
    <property type="protein sequence ID" value="ONK25864.1"/>
    <property type="molecule type" value="Genomic_DNA"/>
</dbReference>
<dbReference type="InterPro" id="IPR005745">
    <property type="entry name" value="Ribosomal_uL14_bac-type"/>
</dbReference>
<dbReference type="GO" id="GO:0022625">
    <property type="term" value="C:cytosolic large ribosomal subunit"/>
    <property type="evidence" value="ECO:0007669"/>
    <property type="project" value="TreeGrafter"/>
</dbReference>
<comment type="subunit">
    <text evidence="5">Part of the 50S ribosomal subunit. Forms a cluster with proteins L3 and L19. In the 70S ribosome, L14 and L19 interact and together make contacts with the 16S rRNA in bridges B5 and B8.</text>
</comment>
<reference evidence="10 11" key="1">
    <citation type="submission" date="2016-12" db="EMBL/GenBank/DDBJ databases">
        <authorList>
            <person name="Gulvik C.A."/>
        </authorList>
    </citation>
    <scope>NUCLEOTIDE SEQUENCE [LARGE SCALE GENOMIC DNA]</scope>
    <source>
        <strain evidence="9 11">12-5202</strain>
        <strain evidence="8 10">12-5291</strain>
    </source>
</reference>
<dbReference type="EMBL" id="MSPR01000027">
    <property type="protein sequence ID" value="ONK25946.1"/>
    <property type="molecule type" value="Genomic_DNA"/>
</dbReference>
<dbReference type="PROSITE" id="PS00049">
    <property type="entry name" value="RIBOSOMAL_L14"/>
    <property type="match status" value="1"/>
</dbReference>
<dbReference type="CDD" id="cd00337">
    <property type="entry name" value="Ribosomal_uL14"/>
    <property type="match status" value="1"/>
</dbReference>
<evidence type="ECO:0000256" key="7">
    <source>
        <dbReference type="RuleBase" id="RU003950"/>
    </source>
</evidence>
<dbReference type="Proteomes" id="UP000188600">
    <property type="component" value="Unassembled WGS sequence"/>
</dbReference>
<keyword evidence="3 5" id="KW-0689">Ribosomal protein</keyword>
<dbReference type="Gene3D" id="2.40.150.20">
    <property type="entry name" value="Ribosomal protein L14"/>
    <property type="match status" value="1"/>
</dbReference>
<dbReference type="GO" id="GO:0070180">
    <property type="term" value="F:large ribosomal subunit rRNA binding"/>
    <property type="evidence" value="ECO:0007669"/>
    <property type="project" value="TreeGrafter"/>
</dbReference>
<evidence type="ECO:0000256" key="2">
    <source>
        <dbReference type="ARBA" id="ARBA00022884"/>
    </source>
</evidence>
<name>A0AB36JKD0_9STRE</name>
<dbReference type="InterPro" id="IPR000218">
    <property type="entry name" value="Ribosomal_uL14"/>
</dbReference>
<proteinExistence type="inferred from homology"/>
<keyword evidence="2 5" id="KW-0694">RNA-binding</keyword>
<protein>
    <recommendedName>
        <fullName evidence="5">Large ribosomal subunit protein uL14</fullName>
    </recommendedName>
</protein>
<gene>
    <name evidence="5" type="primary">rplN</name>
    <name evidence="9" type="ORF">BVE84_09730</name>
    <name evidence="8" type="ORF">BVE86_08795</name>
</gene>
<dbReference type="Proteomes" id="UP000188946">
    <property type="component" value="Unassembled WGS sequence"/>
</dbReference>
<dbReference type="PANTHER" id="PTHR11761">
    <property type="entry name" value="50S/60S RIBOSOMAL PROTEIN L14/L23"/>
    <property type="match status" value="1"/>
</dbReference>
<dbReference type="NCBIfam" id="TIGR01067">
    <property type="entry name" value="rplN_bact"/>
    <property type="match status" value="1"/>
</dbReference>
<dbReference type="InterPro" id="IPR036853">
    <property type="entry name" value="Ribosomal_uL14_sf"/>
</dbReference>
<evidence type="ECO:0000256" key="4">
    <source>
        <dbReference type="ARBA" id="ARBA00023274"/>
    </source>
</evidence>
<keyword evidence="4 5" id="KW-0687">Ribonucleoprotein</keyword>
<dbReference type="GO" id="GO:0006412">
    <property type="term" value="P:translation"/>
    <property type="evidence" value="ECO:0007669"/>
    <property type="project" value="UniProtKB-UniRule"/>
</dbReference>
<accession>A0AB36JKD0</accession>
<dbReference type="AlphaFoldDB" id="A0AB36JKD0"/>
<keyword evidence="11" id="KW-1185">Reference proteome</keyword>
<sequence>MIQTETRLKVADNSGAREILTIKVLGGSKRKSANIGDVIVASVKQATPGGAVKKGDVVKAVIVRTKTGARRADGSYIKFDENAAVIIREDKTPRGTRIFGPVARELREGGFMKIVSLAPEVL</sequence>
<keyword evidence="1 5" id="KW-0699">rRNA-binding</keyword>
<dbReference type="SUPFAM" id="SSF50193">
    <property type="entry name" value="Ribosomal protein L14"/>
    <property type="match status" value="1"/>
</dbReference>
<evidence type="ECO:0000256" key="3">
    <source>
        <dbReference type="ARBA" id="ARBA00022980"/>
    </source>
</evidence>
<dbReference type="Pfam" id="PF00238">
    <property type="entry name" value="Ribosomal_L14"/>
    <property type="match status" value="1"/>
</dbReference>
<dbReference type="HAMAP" id="MF_01367">
    <property type="entry name" value="Ribosomal_uL14"/>
    <property type="match status" value="1"/>
</dbReference>
<dbReference type="InterPro" id="IPR019972">
    <property type="entry name" value="Ribosomal_uL14_CS"/>
</dbReference>
<evidence type="ECO:0000313" key="9">
    <source>
        <dbReference type="EMBL" id="ONK25946.1"/>
    </source>
</evidence>
<organism evidence="8 10">
    <name type="scientific">Streptococcus azizii</name>
    <dbReference type="NCBI Taxonomy" id="1579424"/>
    <lineage>
        <taxon>Bacteria</taxon>
        <taxon>Bacillati</taxon>
        <taxon>Bacillota</taxon>
        <taxon>Bacilli</taxon>
        <taxon>Lactobacillales</taxon>
        <taxon>Streptococcaceae</taxon>
        <taxon>Streptococcus</taxon>
    </lineage>
</organism>
<comment type="similarity">
    <text evidence="5 6">Belongs to the universal ribosomal protein uL14 family.</text>
</comment>
<comment type="caution">
    <text evidence="8">The sequence shown here is derived from an EMBL/GenBank/DDBJ whole genome shotgun (WGS) entry which is preliminary data.</text>
</comment>
<evidence type="ECO:0000256" key="1">
    <source>
        <dbReference type="ARBA" id="ARBA00022730"/>
    </source>
</evidence>
<dbReference type="RefSeq" id="WP_076996814.1">
    <property type="nucleotide sequence ID" value="NZ_MSPR01000027.1"/>
</dbReference>
<dbReference type="GO" id="GO:0003735">
    <property type="term" value="F:structural constituent of ribosome"/>
    <property type="evidence" value="ECO:0007669"/>
    <property type="project" value="InterPro"/>
</dbReference>
<dbReference type="FunFam" id="2.40.150.20:FF:000001">
    <property type="entry name" value="50S ribosomal protein L14"/>
    <property type="match status" value="1"/>
</dbReference>
<evidence type="ECO:0000256" key="5">
    <source>
        <dbReference type="HAMAP-Rule" id="MF_01367"/>
    </source>
</evidence>
<evidence type="ECO:0000313" key="11">
    <source>
        <dbReference type="Proteomes" id="UP000188946"/>
    </source>
</evidence>